<keyword evidence="3" id="KW-0328">Glycosyltransferase</keyword>
<dbReference type="GO" id="GO:0018104">
    <property type="term" value="P:peptidoglycan-protein cross-linking"/>
    <property type="evidence" value="ECO:0007669"/>
    <property type="project" value="TreeGrafter"/>
</dbReference>
<proteinExistence type="inferred from homology"/>
<gene>
    <name evidence="12" type="ORF">EV666_11019</name>
</gene>
<dbReference type="UniPathway" id="UPA00219"/>
<protein>
    <submittedName>
        <fullName evidence="12">L,D-transpeptidase-like protein</fullName>
    </submittedName>
</protein>
<dbReference type="OrthoDB" id="9787225at2"/>
<dbReference type="Pfam" id="PF03734">
    <property type="entry name" value="YkuD"/>
    <property type="match status" value="1"/>
</dbReference>
<comment type="caution">
    <text evidence="12">The sequence shown here is derived from an EMBL/GenBank/DDBJ whole genome shotgun (WGS) entry which is preliminary data.</text>
</comment>
<feature type="active site" description="Proton donor/acceptor" evidence="9">
    <location>
        <position position="153"/>
    </location>
</feature>
<name>A0A4R2GQF3_9HYPH</name>
<dbReference type="GO" id="GO:0071555">
    <property type="term" value="P:cell wall organization"/>
    <property type="evidence" value="ECO:0007669"/>
    <property type="project" value="UniProtKB-UniRule"/>
</dbReference>
<dbReference type="InterPro" id="IPR050979">
    <property type="entry name" value="LD-transpeptidase"/>
</dbReference>
<dbReference type="PROSITE" id="PS52029">
    <property type="entry name" value="LD_TPASE"/>
    <property type="match status" value="1"/>
</dbReference>
<evidence type="ECO:0000256" key="8">
    <source>
        <dbReference type="ARBA" id="ARBA00023316"/>
    </source>
</evidence>
<accession>A0A4R2GQF3</accession>
<keyword evidence="10" id="KW-0732">Signal</keyword>
<dbReference type="CDD" id="cd16913">
    <property type="entry name" value="YkuD_like"/>
    <property type="match status" value="1"/>
</dbReference>
<dbReference type="GO" id="GO:0008360">
    <property type="term" value="P:regulation of cell shape"/>
    <property type="evidence" value="ECO:0007669"/>
    <property type="project" value="UniProtKB-UniRule"/>
</dbReference>
<dbReference type="Gene3D" id="2.40.440.10">
    <property type="entry name" value="L,D-transpeptidase catalytic domain-like"/>
    <property type="match status" value="1"/>
</dbReference>
<comment type="pathway">
    <text evidence="1 9">Cell wall biogenesis; peptidoglycan biosynthesis.</text>
</comment>
<keyword evidence="4" id="KW-0808">Transferase</keyword>
<comment type="similarity">
    <text evidence="2">Belongs to the YkuD family.</text>
</comment>
<dbReference type="GO" id="GO:0071972">
    <property type="term" value="F:peptidoglycan L,D-transpeptidase activity"/>
    <property type="evidence" value="ECO:0007669"/>
    <property type="project" value="TreeGrafter"/>
</dbReference>
<dbReference type="InterPro" id="IPR038063">
    <property type="entry name" value="Transpep_catalytic_dom"/>
</dbReference>
<keyword evidence="8 9" id="KW-0961">Cell wall biogenesis/degradation</keyword>
<dbReference type="GO" id="GO:0016757">
    <property type="term" value="F:glycosyltransferase activity"/>
    <property type="evidence" value="ECO:0007669"/>
    <property type="project" value="UniProtKB-KW"/>
</dbReference>
<evidence type="ECO:0000256" key="2">
    <source>
        <dbReference type="ARBA" id="ARBA00005992"/>
    </source>
</evidence>
<sequence>MRRLTFGMVGLLAGLASFAPSAFAYPEIDPLTRQPLVYDAPNFRAKATNIPRAVVEFPGKYAPGTIVISTSERRLYFVLPDGKAIRYGIGVGREGFSWAGTERVTMKREWPTWTPPASMLKRRPDLPRFMPGGEDNPMGARALYLGNTLYRIHGSNEPETIGQAVSSGCIRMMNEDVIDLYARVPVGTRVVVMR</sequence>
<evidence type="ECO:0000256" key="10">
    <source>
        <dbReference type="SAM" id="SignalP"/>
    </source>
</evidence>
<dbReference type="RefSeq" id="WP_132008293.1">
    <property type="nucleotide sequence ID" value="NZ_JBHUNN010000002.1"/>
</dbReference>
<evidence type="ECO:0000256" key="9">
    <source>
        <dbReference type="PROSITE-ProRule" id="PRU01373"/>
    </source>
</evidence>
<keyword evidence="5" id="KW-0378">Hydrolase</keyword>
<dbReference type="GO" id="GO:0005576">
    <property type="term" value="C:extracellular region"/>
    <property type="evidence" value="ECO:0007669"/>
    <property type="project" value="TreeGrafter"/>
</dbReference>
<dbReference type="AlphaFoldDB" id="A0A4R2GQF3"/>
<evidence type="ECO:0000313" key="13">
    <source>
        <dbReference type="Proteomes" id="UP000294881"/>
    </source>
</evidence>
<evidence type="ECO:0000256" key="7">
    <source>
        <dbReference type="ARBA" id="ARBA00022984"/>
    </source>
</evidence>
<evidence type="ECO:0000256" key="1">
    <source>
        <dbReference type="ARBA" id="ARBA00004752"/>
    </source>
</evidence>
<keyword evidence="6 9" id="KW-0133">Cell shape</keyword>
<dbReference type="InterPro" id="IPR005490">
    <property type="entry name" value="LD_TPept_cat_dom"/>
</dbReference>
<feature type="signal peptide" evidence="10">
    <location>
        <begin position="1"/>
        <end position="24"/>
    </location>
</feature>
<organism evidence="12 13">
    <name type="scientific">Camelimonas lactis</name>
    <dbReference type="NCBI Taxonomy" id="659006"/>
    <lineage>
        <taxon>Bacteria</taxon>
        <taxon>Pseudomonadati</taxon>
        <taxon>Pseudomonadota</taxon>
        <taxon>Alphaproteobacteria</taxon>
        <taxon>Hyphomicrobiales</taxon>
        <taxon>Chelatococcaceae</taxon>
        <taxon>Camelimonas</taxon>
    </lineage>
</organism>
<dbReference type="EMBL" id="SLWL01000010">
    <property type="protein sequence ID" value="TCO11982.1"/>
    <property type="molecule type" value="Genomic_DNA"/>
</dbReference>
<feature type="domain" description="L,D-TPase catalytic" evidence="11">
    <location>
        <begin position="64"/>
        <end position="193"/>
    </location>
</feature>
<feature type="chain" id="PRO_5020592074" evidence="10">
    <location>
        <begin position="25"/>
        <end position="194"/>
    </location>
</feature>
<dbReference type="Proteomes" id="UP000294881">
    <property type="component" value="Unassembled WGS sequence"/>
</dbReference>
<reference evidence="12 13" key="1">
    <citation type="submission" date="2019-03" db="EMBL/GenBank/DDBJ databases">
        <title>Genomic Encyclopedia of Type Strains, Phase IV (KMG-IV): sequencing the most valuable type-strain genomes for metagenomic binning, comparative biology and taxonomic classification.</title>
        <authorList>
            <person name="Goeker M."/>
        </authorList>
    </citation>
    <scope>NUCLEOTIDE SEQUENCE [LARGE SCALE GENOMIC DNA]</scope>
    <source>
        <strain evidence="12 13">DSM 22958</strain>
    </source>
</reference>
<evidence type="ECO:0000256" key="4">
    <source>
        <dbReference type="ARBA" id="ARBA00022679"/>
    </source>
</evidence>
<evidence type="ECO:0000313" key="12">
    <source>
        <dbReference type="EMBL" id="TCO11982.1"/>
    </source>
</evidence>
<evidence type="ECO:0000259" key="11">
    <source>
        <dbReference type="PROSITE" id="PS52029"/>
    </source>
</evidence>
<evidence type="ECO:0000256" key="3">
    <source>
        <dbReference type="ARBA" id="ARBA00022676"/>
    </source>
</evidence>
<feature type="active site" description="Nucleophile" evidence="9">
    <location>
        <position position="169"/>
    </location>
</feature>
<keyword evidence="7 9" id="KW-0573">Peptidoglycan synthesis</keyword>
<dbReference type="FunFam" id="2.40.440.10:FF:000002">
    <property type="entry name" value="L,D-transpeptidase ErfK/SrfK"/>
    <property type="match status" value="1"/>
</dbReference>
<evidence type="ECO:0000256" key="6">
    <source>
        <dbReference type="ARBA" id="ARBA00022960"/>
    </source>
</evidence>
<dbReference type="PANTHER" id="PTHR30582">
    <property type="entry name" value="L,D-TRANSPEPTIDASE"/>
    <property type="match status" value="1"/>
</dbReference>
<evidence type="ECO:0000256" key="5">
    <source>
        <dbReference type="ARBA" id="ARBA00022801"/>
    </source>
</evidence>
<dbReference type="PANTHER" id="PTHR30582:SF24">
    <property type="entry name" value="L,D-TRANSPEPTIDASE ERFK_SRFK-RELATED"/>
    <property type="match status" value="1"/>
</dbReference>
<dbReference type="SUPFAM" id="SSF141523">
    <property type="entry name" value="L,D-transpeptidase catalytic domain-like"/>
    <property type="match status" value="1"/>
</dbReference>
<keyword evidence="13" id="KW-1185">Reference proteome</keyword>